<feature type="coiled-coil region" evidence="1">
    <location>
        <begin position="66"/>
        <end position="133"/>
    </location>
</feature>
<accession>A0AAV2JL89</accession>
<proteinExistence type="predicted"/>
<protein>
    <submittedName>
        <fullName evidence="2">Uncharacterized protein</fullName>
    </submittedName>
</protein>
<keyword evidence="3" id="KW-1185">Reference proteome</keyword>
<gene>
    <name evidence="2" type="ORF">KC01_LOCUS8832</name>
</gene>
<dbReference type="AlphaFoldDB" id="A0AAV2JL89"/>
<name>A0AAV2JL89_KNICA</name>
<reference evidence="2 3" key="1">
    <citation type="submission" date="2024-04" db="EMBL/GenBank/DDBJ databases">
        <authorList>
            <person name="Waldvogel A.-M."/>
            <person name="Schoenle A."/>
        </authorList>
    </citation>
    <scope>NUCLEOTIDE SEQUENCE [LARGE SCALE GENOMIC DNA]</scope>
</reference>
<organism evidence="2 3">
    <name type="scientific">Knipowitschia caucasica</name>
    <name type="common">Caucasian dwarf goby</name>
    <name type="synonym">Pomatoschistus caucasicus</name>
    <dbReference type="NCBI Taxonomy" id="637954"/>
    <lineage>
        <taxon>Eukaryota</taxon>
        <taxon>Metazoa</taxon>
        <taxon>Chordata</taxon>
        <taxon>Craniata</taxon>
        <taxon>Vertebrata</taxon>
        <taxon>Euteleostomi</taxon>
        <taxon>Actinopterygii</taxon>
        <taxon>Neopterygii</taxon>
        <taxon>Teleostei</taxon>
        <taxon>Neoteleostei</taxon>
        <taxon>Acanthomorphata</taxon>
        <taxon>Gobiaria</taxon>
        <taxon>Gobiiformes</taxon>
        <taxon>Gobioidei</taxon>
        <taxon>Gobiidae</taxon>
        <taxon>Gobiinae</taxon>
        <taxon>Knipowitschia</taxon>
    </lineage>
</organism>
<evidence type="ECO:0000313" key="3">
    <source>
        <dbReference type="Proteomes" id="UP001497482"/>
    </source>
</evidence>
<sequence>MQAALIQQLKSENLDLQDKIVQQQAAIESTSHALHLTQTQANSLLKHVAQMTAQEEMMRAEEWLLKVQLEDNNKQFKAAANKFQTELAEAQHNACTSEIHKLKKLVSSLKSSQSRAEAEAAELRTQTKVLRSEVKEEKLGKEMVIYKTARKTQLFHRYRKKMADKRELFSTMTTMLNSKVFSVRTSPTHSKQEVAELRRENQELKEKLENRPDEPFKQLYWAKKTINKQQEKITLLKAECMMYYDLSTRKKEESEALQQEVARLKQQEVTRLKHQEVTRLKHEEPNQRAHTLTRTRIPAVHAIPVFNDKGLIVSGIVMGGGTLKGKKLVHKKSSLEPNHI</sequence>
<dbReference type="Proteomes" id="UP001497482">
    <property type="component" value="Chromosome 13"/>
</dbReference>
<evidence type="ECO:0000313" key="2">
    <source>
        <dbReference type="EMBL" id="CAL1577488.1"/>
    </source>
</evidence>
<dbReference type="EMBL" id="OZ035835">
    <property type="protein sequence ID" value="CAL1577488.1"/>
    <property type="molecule type" value="Genomic_DNA"/>
</dbReference>
<keyword evidence="1" id="KW-0175">Coiled coil</keyword>
<evidence type="ECO:0000256" key="1">
    <source>
        <dbReference type="SAM" id="Coils"/>
    </source>
</evidence>